<keyword evidence="3" id="KW-1185">Reference proteome</keyword>
<reference evidence="2 3" key="1">
    <citation type="journal article" date="2023" name="Proc. Natl. Acad. Sci. U.S.A.">
        <title>A global phylogenomic analysis of the shiitake genus Lentinula.</title>
        <authorList>
            <person name="Sierra-Patev S."/>
            <person name="Min B."/>
            <person name="Naranjo-Ortiz M."/>
            <person name="Looney B."/>
            <person name="Konkel Z."/>
            <person name="Slot J.C."/>
            <person name="Sakamoto Y."/>
            <person name="Steenwyk J.L."/>
            <person name="Rokas A."/>
            <person name="Carro J."/>
            <person name="Camarero S."/>
            <person name="Ferreira P."/>
            <person name="Molpeceres G."/>
            <person name="Ruiz-Duenas F.J."/>
            <person name="Serrano A."/>
            <person name="Henrissat B."/>
            <person name="Drula E."/>
            <person name="Hughes K.W."/>
            <person name="Mata J.L."/>
            <person name="Ishikawa N.K."/>
            <person name="Vargas-Isla R."/>
            <person name="Ushijima S."/>
            <person name="Smith C.A."/>
            <person name="Donoghue J."/>
            <person name="Ahrendt S."/>
            <person name="Andreopoulos W."/>
            <person name="He G."/>
            <person name="LaButti K."/>
            <person name="Lipzen A."/>
            <person name="Ng V."/>
            <person name="Riley R."/>
            <person name="Sandor L."/>
            <person name="Barry K."/>
            <person name="Martinez A.T."/>
            <person name="Xiao Y."/>
            <person name="Gibbons J.G."/>
            <person name="Terashima K."/>
            <person name="Grigoriev I.V."/>
            <person name="Hibbett D."/>
        </authorList>
    </citation>
    <scope>NUCLEOTIDE SEQUENCE [LARGE SCALE GENOMIC DNA]</scope>
    <source>
        <strain evidence="2 3">TFB7810</strain>
    </source>
</reference>
<dbReference type="AlphaFoldDB" id="A0A9W8P7E9"/>
<dbReference type="EMBL" id="JANVFU010000002">
    <property type="protein sequence ID" value="KAJ3748474.1"/>
    <property type="molecule type" value="Genomic_DNA"/>
</dbReference>
<proteinExistence type="predicted"/>
<evidence type="ECO:0000313" key="2">
    <source>
        <dbReference type="EMBL" id="KAJ3748474.1"/>
    </source>
</evidence>
<accession>A0A9W8P7E9</accession>
<feature type="transmembrane region" description="Helical" evidence="1">
    <location>
        <begin position="34"/>
        <end position="53"/>
    </location>
</feature>
<keyword evidence="1" id="KW-0472">Membrane</keyword>
<protein>
    <submittedName>
        <fullName evidence="2">Uncharacterized protein</fullName>
    </submittedName>
</protein>
<gene>
    <name evidence="2" type="ORF">DFH05DRAFT_1539798</name>
</gene>
<dbReference type="Proteomes" id="UP001142393">
    <property type="component" value="Unassembled WGS sequence"/>
</dbReference>
<evidence type="ECO:0000256" key="1">
    <source>
        <dbReference type="SAM" id="Phobius"/>
    </source>
</evidence>
<organism evidence="2 3">
    <name type="scientific">Lentinula detonsa</name>
    <dbReference type="NCBI Taxonomy" id="2804962"/>
    <lineage>
        <taxon>Eukaryota</taxon>
        <taxon>Fungi</taxon>
        <taxon>Dikarya</taxon>
        <taxon>Basidiomycota</taxon>
        <taxon>Agaricomycotina</taxon>
        <taxon>Agaricomycetes</taxon>
        <taxon>Agaricomycetidae</taxon>
        <taxon>Agaricales</taxon>
        <taxon>Marasmiineae</taxon>
        <taxon>Omphalotaceae</taxon>
        <taxon>Lentinula</taxon>
    </lineage>
</organism>
<keyword evidence="1" id="KW-0812">Transmembrane</keyword>
<comment type="caution">
    <text evidence="2">The sequence shown here is derived from an EMBL/GenBank/DDBJ whole genome shotgun (WGS) entry which is preliminary data.</text>
</comment>
<evidence type="ECO:0000313" key="3">
    <source>
        <dbReference type="Proteomes" id="UP001142393"/>
    </source>
</evidence>
<sequence>MSKMRATIRIYEDPKTFTSEDVWEGARESTMTAVRIYAVIGLLSMAAMTTYAWKYTGLSSALYSLSSFKSVELQPNTDTTCNNTYDNRDLPVEARNFPSIDGRYTTMTINGTDFYLVLTTLRERLSRLNEHHSVLRISTAYTYLGFLPYDSSPSIVLTNPY</sequence>
<keyword evidence="1" id="KW-1133">Transmembrane helix</keyword>
<name>A0A9W8P7E9_9AGAR</name>